<protein>
    <submittedName>
        <fullName evidence="2">Methylcobamide--CoM methyltransferase</fullName>
    </submittedName>
</protein>
<dbReference type="KEGG" id="deo:CAY53_02435"/>
<dbReference type="PANTHER" id="PTHR47099">
    <property type="entry name" value="METHYLCOBAMIDE:COM METHYLTRANSFERASE MTBA"/>
    <property type="match status" value="1"/>
</dbReference>
<dbReference type="Pfam" id="PF01208">
    <property type="entry name" value="URO-D"/>
    <property type="match status" value="1"/>
</dbReference>
<dbReference type="GO" id="GO:0006779">
    <property type="term" value="P:porphyrin-containing compound biosynthetic process"/>
    <property type="evidence" value="ECO:0007669"/>
    <property type="project" value="InterPro"/>
</dbReference>
<dbReference type="GO" id="GO:0032259">
    <property type="term" value="P:methylation"/>
    <property type="evidence" value="ECO:0007669"/>
    <property type="project" value="UniProtKB-KW"/>
</dbReference>
<evidence type="ECO:0000259" key="1">
    <source>
        <dbReference type="Pfam" id="PF01208"/>
    </source>
</evidence>
<dbReference type="AlphaFoldDB" id="A0A2L1GLD5"/>
<dbReference type="InterPro" id="IPR052024">
    <property type="entry name" value="Methanogen_methyltrans"/>
</dbReference>
<name>A0A2L1GLD5_9BACT</name>
<dbReference type="Gene3D" id="3.20.20.210">
    <property type="match status" value="1"/>
</dbReference>
<keyword evidence="3" id="KW-1185">Reference proteome</keyword>
<evidence type="ECO:0000313" key="2">
    <source>
        <dbReference type="EMBL" id="AVD70473.1"/>
    </source>
</evidence>
<dbReference type="SUPFAM" id="SSF51726">
    <property type="entry name" value="UROD/MetE-like"/>
    <property type="match status" value="1"/>
</dbReference>
<reference evidence="2" key="2">
    <citation type="journal article" date="2018" name="MBio">
        <title>Insights into the evolution of host association through the isolation and characterization of a novel human periodontal pathobiont, Desulfobulbus oralis.</title>
        <authorList>
            <person name="Cross K.L."/>
            <person name="Chirania P."/>
            <person name="Xiong W."/>
            <person name="Beall C.J."/>
            <person name="Elkins J.G."/>
            <person name="Giannone R.J."/>
            <person name="Griffen A.L."/>
            <person name="Guss A.M."/>
            <person name="Hettich R.L."/>
            <person name="Joshi S.S."/>
            <person name="Mokrzan E.M."/>
            <person name="Martin R.K."/>
            <person name="Zhulin I.B."/>
            <person name="Leys E.J."/>
            <person name="Podar M."/>
        </authorList>
    </citation>
    <scope>NUCLEOTIDE SEQUENCE [LARGE SCALE GENOMIC DNA]</scope>
    <source>
        <strain evidence="2">ORNL</strain>
    </source>
</reference>
<dbReference type="PANTHER" id="PTHR47099:SF1">
    <property type="entry name" value="METHYLCOBAMIDE:COM METHYLTRANSFERASE MTBA"/>
    <property type="match status" value="1"/>
</dbReference>
<dbReference type="InterPro" id="IPR000257">
    <property type="entry name" value="Uroporphyrinogen_deCOase"/>
</dbReference>
<keyword evidence="2" id="KW-0808">Transferase</keyword>
<keyword evidence="2" id="KW-0489">Methyltransferase</keyword>
<gene>
    <name evidence="2" type="ORF">CAY53_02435</name>
</gene>
<dbReference type="OrthoDB" id="2135496at2"/>
<dbReference type="InterPro" id="IPR038071">
    <property type="entry name" value="UROD/MetE-like_sf"/>
</dbReference>
<dbReference type="GO" id="GO:0004853">
    <property type="term" value="F:uroporphyrinogen decarboxylase activity"/>
    <property type="evidence" value="ECO:0007669"/>
    <property type="project" value="InterPro"/>
</dbReference>
<feature type="domain" description="Uroporphyrinogen decarboxylase (URO-D)" evidence="1">
    <location>
        <begin position="44"/>
        <end position="218"/>
    </location>
</feature>
<dbReference type="GO" id="GO:0008168">
    <property type="term" value="F:methyltransferase activity"/>
    <property type="evidence" value="ECO:0007669"/>
    <property type="project" value="UniProtKB-KW"/>
</dbReference>
<dbReference type="Proteomes" id="UP000239867">
    <property type="component" value="Chromosome"/>
</dbReference>
<dbReference type="EMBL" id="CP021255">
    <property type="protein sequence ID" value="AVD70473.1"/>
    <property type="molecule type" value="Genomic_DNA"/>
</dbReference>
<proteinExistence type="predicted"/>
<organism evidence="2 3">
    <name type="scientific">Desulfobulbus oralis</name>
    <dbReference type="NCBI Taxonomy" id="1986146"/>
    <lineage>
        <taxon>Bacteria</taxon>
        <taxon>Pseudomonadati</taxon>
        <taxon>Thermodesulfobacteriota</taxon>
        <taxon>Desulfobulbia</taxon>
        <taxon>Desulfobulbales</taxon>
        <taxon>Desulfobulbaceae</taxon>
        <taxon>Desulfobulbus</taxon>
    </lineage>
</organism>
<accession>A0A2L1GLD5</accession>
<reference evidence="2" key="1">
    <citation type="submission" date="2017-05" db="EMBL/GenBank/DDBJ databases">
        <authorList>
            <person name="Song R."/>
            <person name="Chenine A.L."/>
            <person name="Ruprecht R.M."/>
        </authorList>
    </citation>
    <scope>NUCLEOTIDE SEQUENCE</scope>
    <source>
        <strain evidence="2">ORNL</strain>
    </source>
</reference>
<evidence type="ECO:0000313" key="3">
    <source>
        <dbReference type="Proteomes" id="UP000239867"/>
    </source>
</evidence>
<sequence>MEAGKGRGQTGRTDMTVGMIKDFHCGYDNFTGISADIVRGLDLQFPDAYVQSEPMARLAQAVKRHLNAAFCCLPYCHTTEGDAMGAKVVYGDAATGPRVREFAYRSLEEVLALPDIDFSRGRIHETLLACRRLHEAGEHVVLNVSGPITILATLVDITVVVRTALKNRALMQKVYARMGDNIFCYMEKAKAYGVDLLAYADPTGGVNILGPRLALHGVEDFTAGFASRMAGLADSGTMILLCPKSALALQGTGRATIREVPLPEPGMRYGEACIAMIGKVGLAAQMCIKNIDYRIKNGLFRELVLNA</sequence>